<keyword evidence="1" id="KW-0472">Membrane</keyword>
<dbReference type="Proteomes" id="UP001259868">
    <property type="component" value="Segment"/>
</dbReference>
<dbReference type="EMBL" id="MW897039">
    <property type="protein sequence ID" value="QYF49878.1"/>
    <property type="molecule type" value="Viral_cRNA"/>
</dbReference>
<sequence length="604" mass="67168">MMNPSYVILCGLILPALSASQFGGKLQPFLGNRIPSMKSIASSNVVVPIQDTNDVSIPSEVNLMDYAPTSNDTMYDIYPIYSCPSVNSTNLSISEWYGICKYQCSYTTPIDNMVVTIYRKNSSIGKQNVIVVDSYSVTKMCHENIWGSEQTYIVDSKPKDFDYQGILGVKDSLFKVMGSSTSYVYDTCGNPECKYLGDTYNEGVIYKLSLEVWDLSIDAKHNYYIKGPSVPFASYYSDMAMYYEGKWYIWNNDHKESSIDCLFTPDFTDTCLYNQDSGLITCPNEGIIINAVGAYLAAGTCVGDVNISSNGLVYQVSDIQNSKSVNAKLQDIQSTSQGSVTDLISTLYDTLHTLEETYCGSLCDLADRSFQSIIEVEDVVDTANGPWLVKNSSTGLRVHACHVSTNYTPVLPLKFCDDYTLIQVKEVNTNQIAWWDPTVTYVDPNRACSDNGEETLRVITELNKPITIPFWRGYAILNPPYSGPIMWTPRLNPASVRSAKWFPKLKKVADSNPLSLDDIEKSILHHVNVTLGQGQQNQTSGTYKLLFDKIVFDLQQVIGVIAITLANAPLIFTLASIAIGGCIMWYCVSLVRGNNKPQEWSYVG</sequence>
<proteinExistence type="predicted"/>
<name>A0AAE7WDV1_9RHAB</name>
<evidence type="ECO:0000256" key="1">
    <source>
        <dbReference type="SAM" id="Phobius"/>
    </source>
</evidence>
<evidence type="ECO:0000313" key="3">
    <source>
        <dbReference type="Proteomes" id="UP001259868"/>
    </source>
</evidence>
<protein>
    <submittedName>
        <fullName evidence="2">Glycoprotein</fullName>
    </submittedName>
</protein>
<keyword evidence="1" id="KW-0812">Transmembrane</keyword>
<keyword evidence="1" id="KW-1133">Transmembrane helix</keyword>
<feature type="transmembrane region" description="Helical" evidence="1">
    <location>
        <begin position="557"/>
        <end position="588"/>
    </location>
</feature>
<reference evidence="2" key="1">
    <citation type="submission" date="2021-03" db="EMBL/GenBank/DDBJ databases">
        <authorList>
            <person name="Chen Y.-M."/>
            <person name="Zhang Y.-Z."/>
        </authorList>
    </citation>
    <scope>NUCLEOTIDE SEQUENCE</scope>
    <source>
        <strain evidence="2">193-k141_301243</strain>
    </source>
</reference>
<organism evidence="2 3">
    <name type="scientific">Xinjiang nucleorhabdovirus</name>
    <dbReference type="NCBI Taxonomy" id="2824629"/>
    <lineage>
        <taxon>Viruses</taxon>
        <taxon>Riboviria</taxon>
        <taxon>Orthornavirae</taxon>
        <taxon>Negarnaviricota</taxon>
        <taxon>Haploviricotina</taxon>
        <taxon>Monjiviricetes</taxon>
        <taxon>Mononegavirales</taxon>
        <taxon>Rhabdoviridae</taxon>
    </lineage>
</organism>
<keyword evidence="3" id="KW-1185">Reference proteome</keyword>
<reference evidence="2" key="2">
    <citation type="journal article" date="2022" name="Nat. Microbiol.">
        <title>RNA viromes from terrestrial sites across China expand environmental viral diversity.</title>
        <authorList>
            <person name="Chiapello M."/>
            <person name="Rodriguez-Romero J."/>
            <person name="Ayllon M.A."/>
            <person name="Turina M."/>
        </authorList>
    </citation>
    <scope>NUCLEOTIDE SEQUENCE</scope>
    <source>
        <strain evidence="2">193-k141_301243</strain>
    </source>
</reference>
<evidence type="ECO:0000313" key="2">
    <source>
        <dbReference type="EMBL" id="QYF49878.1"/>
    </source>
</evidence>
<accession>A0AAE7WDV1</accession>